<dbReference type="RefSeq" id="XP_005793287.1">
    <property type="nucleotide sequence ID" value="XM_005793230.1"/>
</dbReference>
<feature type="compositionally biased region" description="Low complexity" evidence="5">
    <location>
        <begin position="234"/>
        <end position="250"/>
    </location>
</feature>
<dbReference type="EC" id="2.7.7.102" evidence="3"/>
<dbReference type="GO" id="GO:0031297">
    <property type="term" value="P:replication fork processing"/>
    <property type="evidence" value="ECO:0007669"/>
    <property type="project" value="TreeGrafter"/>
</dbReference>
<dbReference type="HOGENOM" id="CLU_875582_0_0_1"/>
<feature type="region of interest" description="Disordered" evidence="5">
    <location>
        <begin position="209"/>
        <end position="293"/>
    </location>
</feature>
<reference evidence="7" key="1">
    <citation type="journal article" date="2013" name="Nature">
        <title>Pan genome of the phytoplankton Emiliania underpins its global distribution.</title>
        <authorList>
            <person name="Read B.A."/>
            <person name="Kegel J."/>
            <person name="Klute M.J."/>
            <person name="Kuo A."/>
            <person name="Lefebvre S.C."/>
            <person name="Maumus F."/>
            <person name="Mayer C."/>
            <person name="Miller J."/>
            <person name="Monier A."/>
            <person name="Salamov A."/>
            <person name="Young J."/>
            <person name="Aguilar M."/>
            <person name="Claverie J.M."/>
            <person name="Frickenhaus S."/>
            <person name="Gonzalez K."/>
            <person name="Herman E.K."/>
            <person name="Lin Y.C."/>
            <person name="Napier J."/>
            <person name="Ogata H."/>
            <person name="Sarno A.F."/>
            <person name="Shmutz J."/>
            <person name="Schroeder D."/>
            <person name="de Vargas C."/>
            <person name="Verret F."/>
            <person name="von Dassow P."/>
            <person name="Valentin K."/>
            <person name="Van de Peer Y."/>
            <person name="Wheeler G."/>
            <person name="Dacks J.B."/>
            <person name="Delwiche C.F."/>
            <person name="Dyhrman S.T."/>
            <person name="Glockner G."/>
            <person name="John U."/>
            <person name="Richards T."/>
            <person name="Worden A.Z."/>
            <person name="Zhang X."/>
            <person name="Grigoriev I.V."/>
            <person name="Allen A.E."/>
            <person name="Bidle K."/>
            <person name="Borodovsky M."/>
            <person name="Bowler C."/>
            <person name="Brownlee C."/>
            <person name="Cock J.M."/>
            <person name="Elias M."/>
            <person name="Gladyshev V.N."/>
            <person name="Groth M."/>
            <person name="Guda C."/>
            <person name="Hadaegh A."/>
            <person name="Iglesias-Rodriguez M.D."/>
            <person name="Jenkins J."/>
            <person name="Jones B.M."/>
            <person name="Lawson T."/>
            <person name="Leese F."/>
            <person name="Lindquist E."/>
            <person name="Lobanov A."/>
            <person name="Lomsadze A."/>
            <person name="Malik S.B."/>
            <person name="Marsh M.E."/>
            <person name="Mackinder L."/>
            <person name="Mock T."/>
            <person name="Mueller-Roeber B."/>
            <person name="Pagarete A."/>
            <person name="Parker M."/>
            <person name="Probert I."/>
            <person name="Quesneville H."/>
            <person name="Raines C."/>
            <person name="Rensing S.A."/>
            <person name="Riano-Pachon D.M."/>
            <person name="Richier S."/>
            <person name="Rokitta S."/>
            <person name="Shiraiwa Y."/>
            <person name="Soanes D.M."/>
            <person name="van der Giezen M."/>
            <person name="Wahlund T.M."/>
            <person name="Williams B."/>
            <person name="Wilson W."/>
            <person name="Wolfe G."/>
            <person name="Wurch L.L."/>
        </authorList>
    </citation>
    <scope>NUCLEOTIDE SEQUENCE</scope>
</reference>
<name>A0A0D3KYM3_EMIH1</name>
<dbReference type="GO" id="GO:0006264">
    <property type="term" value="P:mitochondrial DNA replication"/>
    <property type="evidence" value="ECO:0007669"/>
    <property type="project" value="TreeGrafter"/>
</dbReference>
<dbReference type="Proteomes" id="UP000013827">
    <property type="component" value="Unassembled WGS sequence"/>
</dbReference>
<dbReference type="PaxDb" id="2903-EOD40858"/>
<evidence type="ECO:0000256" key="3">
    <source>
        <dbReference type="ARBA" id="ARBA00044768"/>
    </source>
</evidence>
<dbReference type="GO" id="GO:0003682">
    <property type="term" value="F:chromatin binding"/>
    <property type="evidence" value="ECO:0007669"/>
    <property type="project" value="TreeGrafter"/>
</dbReference>
<comment type="catalytic activity">
    <reaction evidence="2">
        <text>ssDNA + n NTP = ssDNA/pppN(pN)n-1 hybrid + (n-1) diphosphate.</text>
        <dbReference type="EC" id="2.7.7.102"/>
    </reaction>
</comment>
<keyword evidence="7" id="KW-1185">Reference proteome</keyword>
<evidence type="ECO:0000313" key="7">
    <source>
        <dbReference type="Proteomes" id="UP000013827"/>
    </source>
</evidence>
<dbReference type="GeneID" id="17286128"/>
<organism evidence="6 7">
    <name type="scientific">Emiliania huxleyi (strain CCMP1516)</name>
    <dbReference type="NCBI Taxonomy" id="280463"/>
    <lineage>
        <taxon>Eukaryota</taxon>
        <taxon>Haptista</taxon>
        <taxon>Haptophyta</taxon>
        <taxon>Prymnesiophyceae</taxon>
        <taxon>Isochrysidales</taxon>
        <taxon>Noelaerhabdaceae</taxon>
        <taxon>Emiliania</taxon>
    </lineage>
</organism>
<protein>
    <recommendedName>
        <fullName evidence="1">DNA-directed primase/polymerase protein</fullName>
        <ecNumber evidence="3">2.7.7.102</ecNumber>
    </recommendedName>
</protein>
<dbReference type="GO" id="GO:0005759">
    <property type="term" value="C:mitochondrial matrix"/>
    <property type="evidence" value="ECO:0007669"/>
    <property type="project" value="TreeGrafter"/>
</dbReference>
<dbReference type="PANTHER" id="PTHR31399:SF0">
    <property type="entry name" value="DNA-DIRECTED PRIMASE_POLYMERASE PROTEIN"/>
    <property type="match status" value="1"/>
</dbReference>
<evidence type="ECO:0000256" key="5">
    <source>
        <dbReference type="SAM" id="MobiDB-lite"/>
    </source>
</evidence>
<reference evidence="6" key="2">
    <citation type="submission" date="2024-10" db="UniProtKB">
        <authorList>
            <consortium name="EnsemblProtists"/>
        </authorList>
    </citation>
    <scope>IDENTIFICATION</scope>
</reference>
<dbReference type="AlphaFoldDB" id="A0A0D3KYM3"/>
<evidence type="ECO:0000256" key="2">
    <source>
        <dbReference type="ARBA" id="ARBA00044677"/>
    </source>
</evidence>
<dbReference type="InterPro" id="IPR044917">
    <property type="entry name" value="PRIMPOL"/>
</dbReference>
<evidence type="ECO:0000256" key="4">
    <source>
        <dbReference type="ARBA" id="ARBA00047303"/>
    </source>
</evidence>
<dbReference type="GO" id="GO:0005634">
    <property type="term" value="C:nucleus"/>
    <property type="evidence" value="ECO:0007669"/>
    <property type="project" value="TreeGrafter"/>
</dbReference>
<dbReference type="GO" id="GO:0003887">
    <property type="term" value="F:DNA-directed DNA polymerase activity"/>
    <property type="evidence" value="ECO:0007669"/>
    <property type="project" value="UniProtKB-EC"/>
</dbReference>
<dbReference type="EnsemblProtists" id="EOD40858">
    <property type="protein sequence ID" value="EOD40858"/>
    <property type="gene ID" value="EMIHUDRAFT_222233"/>
</dbReference>
<dbReference type="KEGG" id="ehx:EMIHUDRAFT_222233"/>
<dbReference type="GO" id="GO:0009411">
    <property type="term" value="P:response to UV"/>
    <property type="evidence" value="ECO:0007669"/>
    <property type="project" value="TreeGrafter"/>
</dbReference>
<proteinExistence type="predicted"/>
<evidence type="ECO:0000256" key="1">
    <source>
        <dbReference type="ARBA" id="ARBA00026139"/>
    </source>
</evidence>
<feature type="compositionally biased region" description="Basic and acidic residues" evidence="5">
    <location>
        <begin position="280"/>
        <end position="293"/>
    </location>
</feature>
<dbReference type="PANTHER" id="PTHR31399">
    <property type="entry name" value="DNA-DIRECTED PRIMASE / POLYMERASE PROTEIN"/>
    <property type="match status" value="1"/>
</dbReference>
<dbReference type="eggNOG" id="ENOG502QS1Q">
    <property type="taxonomic scope" value="Eukaryota"/>
</dbReference>
<accession>A0A0D3KYM3</accession>
<comment type="catalytic activity">
    <reaction evidence="4">
        <text>DNA(n) + a 2'-deoxyribonucleoside 5'-triphosphate = DNA(n+1) + diphosphate</text>
        <dbReference type="Rhea" id="RHEA:22508"/>
        <dbReference type="Rhea" id="RHEA-COMP:17339"/>
        <dbReference type="Rhea" id="RHEA-COMP:17340"/>
        <dbReference type="ChEBI" id="CHEBI:33019"/>
        <dbReference type="ChEBI" id="CHEBI:61560"/>
        <dbReference type="ChEBI" id="CHEBI:173112"/>
        <dbReference type="EC" id="2.7.7.7"/>
    </reaction>
    <physiologicalReaction direction="left-to-right" evidence="4">
        <dbReference type="Rhea" id="RHEA:22509"/>
    </physiologicalReaction>
</comment>
<sequence length="318" mass="34739">MSTRRLAEIPPCRFYGGADSAKKPRAWRTAEEDGWSLHAQQQTALREASESGEVPWAVEIGANGRRKFIVASRESFWRRYRRLRPQFRHHYEVVAEGQPCHLYLDLEFYVRANPDRCGEAMTLTVRREVCAALHREYGVLPPDDAIVELDSSTAAKFSRHLVVRLPGAAFADNGHCGRFVRAWVDELAARRAAEPALNALWVRPASAGGSTPLPAEARSTPLPVAPSPPAGSTPQRRAPLPAEAPAAVQPSSPPSPSDAESDASRADDSPISRSRKRMRRAEARASDCRHGEPARVGLSAAEQAFLPHAALALVAVDP</sequence>
<evidence type="ECO:0000313" key="6">
    <source>
        <dbReference type="EnsemblProtists" id="EOD40858"/>
    </source>
</evidence>
<dbReference type="GO" id="GO:0042276">
    <property type="term" value="P:error-prone translesion synthesis"/>
    <property type="evidence" value="ECO:0007669"/>
    <property type="project" value="InterPro"/>
</dbReference>